<dbReference type="STRING" id="201973.SAMN04488025_13218"/>
<keyword evidence="7" id="KW-0406">Ion transport</keyword>
<dbReference type="SUPFAM" id="SSF116726">
    <property type="entry name" value="TrkA C-terminal domain-like"/>
    <property type="match status" value="1"/>
</dbReference>
<name>A0A1I2RT77_9BACL</name>
<feature type="transmembrane region" description="Helical" evidence="9">
    <location>
        <begin position="305"/>
        <end position="327"/>
    </location>
</feature>
<accession>A0A1I2RT77</accession>
<evidence type="ECO:0000259" key="10">
    <source>
        <dbReference type="PROSITE" id="PS51202"/>
    </source>
</evidence>
<dbReference type="Gene3D" id="3.40.50.720">
    <property type="entry name" value="NAD(P)-binding Rossmann-like Domain"/>
    <property type="match status" value="1"/>
</dbReference>
<dbReference type="RefSeq" id="WP_092040558.1">
    <property type="nucleotide sequence ID" value="NZ_FOOK01000032.1"/>
</dbReference>
<dbReference type="InterPro" id="IPR003148">
    <property type="entry name" value="RCK_N"/>
</dbReference>
<keyword evidence="12" id="KW-1185">Reference proteome</keyword>
<evidence type="ECO:0000313" key="12">
    <source>
        <dbReference type="Proteomes" id="UP000198661"/>
    </source>
</evidence>
<evidence type="ECO:0000256" key="7">
    <source>
        <dbReference type="ARBA" id="ARBA00023065"/>
    </source>
</evidence>
<dbReference type="InterPro" id="IPR006153">
    <property type="entry name" value="Cation/H_exchanger_TM"/>
</dbReference>
<keyword evidence="8 9" id="KW-0472">Membrane</keyword>
<dbReference type="PANTHER" id="PTHR43562">
    <property type="entry name" value="NAPA-TYPE SODIUM/HYDROGEN ANTIPORTER"/>
    <property type="match status" value="1"/>
</dbReference>
<dbReference type="InterPro" id="IPR036291">
    <property type="entry name" value="NAD(P)-bd_dom_sf"/>
</dbReference>
<feature type="transmembrane region" description="Helical" evidence="9">
    <location>
        <begin position="158"/>
        <end position="181"/>
    </location>
</feature>
<evidence type="ECO:0000256" key="3">
    <source>
        <dbReference type="ARBA" id="ARBA00022448"/>
    </source>
</evidence>
<dbReference type="SUPFAM" id="SSF51735">
    <property type="entry name" value="NAD(P)-binding Rossmann-fold domains"/>
    <property type="match status" value="1"/>
</dbReference>
<dbReference type="Pfam" id="PF02254">
    <property type="entry name" value="TrkA_N"/>
    <property type="match status" value="1"/>
</dbReference>
<dbReference type="InterPro" id="IPR038770">
    <property type="entry name" value="Na+/solute_symporter_sf"/>
</dbReference>
<dbReference type="PANTHER" id="PTHR43562:SF1">
    <property type="entry name" value="NA(+)_H(+) ANTIPORTER YJBQ-RELATED"/>
    <property type="match status" value="1"/>
</dbReference>
<keyword evidence="4" id="KW-0050">Antiport</keyword>
<dbReference type="OrthoDB" id="9793589at2"/>
<feature type="transmembrane region" description="Helical" evidence="9">
    <location>
        <begin position="97"/>
        <end position="121"/>
    </location>
</feature>
<organism evidence="11 12">
    <name type="scientific">Planifilum fulgidum</name>
    <dbReference type="NCBI Taxonomy" id="201973"/>
    <lineage>
        <taxon>Bacteria</taxon>
        <taxon>Bacillati</taxon>
        <taxon>Bacillota</taxon>
        <taxon>Bacilli</taxon>
        <taxon>Bacillales</taxon>
        <taxon>Thermoactinomycetaceae</taxon>
        <taxon>Planifilum</taxon>
    </lineage>
</organism>
<feature type="transmembrane region" description="Helical" evidence="9">
    <location>
        <begin position="369"/>
        <end position="390"/>
    </location>
</feature>
<dbReference type="GO" id="GO:0016020">
    <property type="term" value="C:membrane"/>
    <property type="evidence" value="ECO:0007669"/>
    <property type="project" value="UniProtKB-SubCell"/>
</dbReference>
<protein>
    <submittedName>
        <fullName evidence="11">Trk system potassium uptake protein TrkA</fullName>
    </submittedName>
</protein>
<evidence type="ECO:0000256" key="2">
    <source>
        <dbReference type="ARBA" id="ARBA00005551"/>
    </source>
</evidence>
<feature type="transmembrane region" description="Helical" evidence="9">
    <location>
        <begin position="6"/>
        <end position="24"/>
    </location>
</feature>
<reference evidence="12" key="1">
    <citation type="submission" date="2016-10" db="EMBL/GenBank/DDBJ databases">
        <authorList>
            <person name="Varghese N."/>
            <person name="Submissions S."/>
        </authorList>
    </citation>
    <scope>NUCLEOTIDE SEQUENCE [LARGE SCALE GENOMIC DNA]</scope>
    <source>
        <strain evidence="12">DSM 44945</strain>
    </source>
</reference>
<dbReference type="EMBL" id="FOOK01000032">
    <property type="protein sequence ID" value="SFG41827.1"/>
    <property type="molecule type" value="Genomic_DNA"/>
</dbReference>
<feature type="transmembrane region" description="Helical" evidence="9">
    <location>
        <begin position="31"/>
        <end position="52"/>
    </location>
</feature>
<evidence type="ECO:0000256" key="5">
    <source>
        <dbReference type="ARBA" id="ARBA00022692"/>
    </source>
</evidence>
<dbReference type="Gene3D" id="1.20.1530.20">
    <property type="match status" value="1"/>
</dbReference>
<evidence type="ECO:0000256" key="8">
    <source>
        <dbReference type="ARBA" id="ARBA00023136"/>
    </source>
</evidence>
<feature type="transmembrane region" description="Helical" evidence="9">
    <location>
        <begin position="247"/>
        <end position="264"/>
    </location>
</feature>
<dbReference type="PROSITE" id="PS51202">
    <property type="entry name" value="RCK_C"/>
    <property type="match status" value="1"/>
</dbReference>
<feature type="transmembrane region" description="Helical" evidence="9">
    <location>
        <begin position="276"/>
        <end position="299"/>
    </location>
</feature>
<dbReference type="AlphaFoldDB" id="A0A1I2RT77"/>
<dbReference type="InterPro" id="IPR006037">
    <property type="entry name" value="RCK_C"/>
</dbReference>
<gene>
    <name evidence="11" type="ORF">SAMN04488025_13218</name>
</gene>
<comment type="subcellular location">
    <subcellularLocation>
        <location evidence="1">Membrane</location>
        <topology evidence="1">Multi-pass membrane protein</topology>
    </subcellularLocation>
</comment>
<dbReference type="GO" id="GO:1902600">
    <property type="term" value="P:proton transmembrane transport"/>
    <property type="evidence" value="ECO:0007669"/>
    <property type="project" value="InterPro"/>
</dbReference>
<feature type="transmembrane region" description="Helical" evidence="9">
    <location>
        <begin position="127"/>
        <end position="146"/>
    </location>
</feature>
<feature type="domain" description="RCK C-terminal" evidence="10">
    <location>
        <begin position="529"/>
        <end position="609"/>
    </location>
</feature>
<dbReference type="Pfam" id="PF00999">
    <property type="entry name" value="Na_H_Exchanger"/>
    <property type="match status" value="1"/>
</dbReference>
<dbReference type="GO" id="GO:0006813">
    <property type="term" value="P:potassium ion transport"/>
    <property type="evidence" value="ECO:0007669"/>
    <property type="project" value="InterPro"/>
</dbReference>
<proteinExistence type="inferred from homology"/>
<dbReference type="Gene3D" id="3.30.70.1450">
    <property type="entry name" value="Regulator of K+ conductance, C-terminal domain"/>
    <property type="match status" value="1"/>
</dbReference>
<evidence type="ECO:0000256" key="4">
    <source>
        <dbReference type="ARBA" id="ARBA00022449"/>
    </source>
</evidence>
<dbReference type="Proteomes" id="UP000198661">
    <property type="component" value="Unassembled WGS sequence"/>
</dbReference>
<dbReference type="GO" id="GO:0008324">
    <property type="term" value="F:monoatomic cation transmembrane transporter activity"/>
    <property type="evidence" value="ECO:0007669"/>
    <property type="project" value="InterPro"/>
</dbReference>
<feature type="transmembrane region" description="Helical" evidence="9">
    <location>
        <begin position="187"/>
        <end position="208"/>
    </location>
</feature>
<feature type="transmembrane region" description="Helical" evidence="9">
    <location>
        <begin position="339"/>
        <end position="357"/>
    </location>
</feature>
<keyword evidence="5 9" id="KW-0812">Transmembrane</keyword>
<keyword evidence="6 9" id="KW-1133">Transmembrane helix</keyword>
<evidence type="ECO:0000256" key="9">
    <source>
        <dbReference type="SAM" id="Phobius"/>
    </source>
</evidence>
<evidence type="ECO:0000256" key="6">
    <source>
        <dbReference type="ARBA" id="ARBA00022989"/>
    </source>
</evidence>
<dbReference type="Pfam" id="PF02080">
    <property type="entry name" value="TrkA_C"/>
    <property type="match status" value="1"/>
</dbReference>
<dbReference type="InterPro" id="IPR036721">
    <property type="entry name" value="RCK_C_sf"/>
</dbReference>
<evidence type="ECO:0000313" key="11">
    <source>
        <dbReference type="EMBL" id="SFG41827.1"/>
    </source>
</evidence>
<evidence type="ECO:0000256" key="1">
    <source>
        <dbReference type="ARBA" id="ARBA00004141"/>
    </source>
</evidence>
<keyword evidence="3" id="KW-0813">Transport</keyword>
<dbReference type="GO" id="GO:0015297">
    <property type="term" value="F:antiporter activity"/>
    <property type="evidence" value="ECO:0007669"/>
    <property type="project" value="UniProtKB-KW"/>
</dbReference>
<sequence length="609" mass="67805">MEEYQSVTSLMIVVLVSFFVPIALHRLKMNWIPVVVAEIIVGAVLGKSGLQLIHEDHLLQLLSMLGIIYLMFLSGLEIDFDLILKSRKHSGKRGNPLVIGIAGYLGILLLSLGLSWVIYGLGYVKDIFFMTLIISTISVSITLPVLKDKGLLNDPLGQSVLLTAVIADFCTMLLLAVLVSLRRTEEGVFNTLWLLLLFVVFFVVYRLVRLFRASRIPEKIGRETISIGTRGVFALILFFVAVSEGVGAENILGAFLAGVIVSLMSPDKSFVRQLNAFGYGFLIPIFFVKVGAELDLIALARDTKALTVLPLLLLAFYVSRTLVVPLFRRWFSWRESIASGVLLSCTLSLVIAAAKVGQEMGILDQTMNTALVLSAVIATLVSPVLFQRLMPDDREERRTKVSLVGINAVTLALARDLVRDRYDVTLYGSDKSNLEVMNERPFAIVQLPGVEREHLESHGVFSSDIVVLFTADDSKNLRLALEAERQGVERIIARVENKTEAGLPEDSRIRLISSFFANKTLLRSLIEHPSLVRLVSESEGYLQEIPLYNHEFDGRRIRDLPFIGDTLIIRIYRDGEVVMPRGDTVLRVGDRLIISGTPSHVREVERMLS</sequence>
<feature type="transmembrane region" description="Helical" evidence="9">
    <location>
        <begin position="58"/>
        <end position="76"/>
    </location>
</feature>
<comment type="similarity">
    <text evidence="2">Belongs to the monovalent cation:proton antiporter 2 (CPA2) transporter (TC 2.A.37) family.</text>
</comment>